<feature type="compositionally biased region" description="Acidic residues" evidence="20">
    <location>
        <begin position="77"/>
        <end position="90"/>
    </location>
</feature>
<evidence type="ECO:0000313" key="23">
    <source>
        <dbReference type="Proteomes" id="UP000316079"/>
    </source>
</evidence>
<dbReference type="PROSITE" id="PS00036">
    <property type="entry name" value="BZIP_BASIC"/>
    <property type="match status" value="1"/>
</dbReference>
<keyword evidence="6" id="KW-0217">Developmental protein</keyword>
<keyword evidence="13" id="KW-0472">Membrane</keyword>
<evidence type="ECO:0000256" key="20">
    <source>
        <dbReference type="SAM" id="MobiDB-lite"/>
    </source>
</evidence>
<comment type="similarity">
    <text evidence="3">Belongs to the bZIP family. ATF subfamily.</text>
</comment>
<evidence type="ECO:0000256" key="5">
    <source>
        <dbReference type="ARBA" id="ARBA00013881"/>
    </source>
</evidence>
<evidence type="ECO:0000256" key="2">
    <source>
        <dbReference type="ARBA" id="ARBA00004648"/>
    </source>
</evidence>
<evidence type="ECO:0000313" key="22">
    <source>
        <dbReference type="EMBL" id="TRY58907.1"/>
    </source>
</evidence>
<evidence type="ECO:0000256" key="17">
    <source>
        <dbReference type="ARBA" id="ARBA00023230"/>
    </source>
</evidence>
<dbReference type="CDD" id="cd14689">
    <property type="entry name" value="bZIP_CREB3"/>
    <property type="match status" value="1"/>
</dbReference>
<evidence type="ECO:0000256" key="6">
    <source>
        <dbReference type="ARBA" id="ARBA00022473"/>
    </source>
</evidence>
<dbReference type="GO" id="GO:0000981">
    <property type="term" value="F:DNA-binding transcription factor activity, RNA polymerase II-specific"/>
    <property type="evidence" value="ECO:0007669"/>
    <property type="project" value="TreeGrafter"/>
</dbReference>
<sequence>HFTDLLDDLSQEALLGQLLSDPFLSGRGDAIDTEEELTSTSPVPPHIQAEHSYSLCGDSRPQSPLSHLPGEPGSDAGDSENEEWPMEQEEKELKMEPLPVFLPSLTLTLAGSVPEAVIDSADSTPQAAEAQVKDESESLIPQIKLEPHEVDQFLNLSPKGLESLQMPPTPPSSHGSDSEGSQSPAHICTPASPTQTHTPVLKVAPRAPSSLSSSPLLTAPHKLQGSGPLFLTEEEKRTLVAEGYPVPTKLPLTKGEEKALKKIRRKIKNKISAQESRRKKKEYVDALEKKVETCSNENHELRRKVENLECTNKSLLQQLHSLQVAVTGKVPRSCRVTGTQTSTCLMVVVLCFSLFLGSFYEGLSPCSSSISKTELSREISIHDSYTTTDVESSNTSFITFYFCSEISEPFGGSGSGGTGRPSSHWSWG</sequence>
<feature type="region of interest" description="Disordered" evidence="20">
    <location>
        <begin position="160"/>
        <end position="197"/>
    </location>
</feature>
<proteinExistence type="inferred from homology"/>
<evidence type="ECO:0000256" key="11">
    <source>
        <dbReference type="ARBA" id="ARBA00023015"/>
    </source>
</evidence>
<keyword evidence="8" id="KW-0256">Endoplasmic reticulum</keyword>
<evidence type="ECO:0000256" key="3">
    <source>
        <dbReference type="ARBA" id="ARBA00009050"/>
    </source>
</evidence>
<evidence type="ECO:0000256" key="1">
    <source>
        <dbReference type="ARBA" id="ARBA00004123"/>
    </source>
</evidence>
<dbReference type="EMBL" id="SRMA01027160">
    <property type="protein sequence ID" value="TRY58907.1"/>
    <property type="molecule type" value="Genomic_DNA"/>
</dbReference>
<evidence type="ECO:0000256" key="18">
    <source>
        <dbReference type="ARBA" id="ARBA00023242"/>
    </source>
</evidence>
<feature type="compositionally biased region" description="Low complexity" evidence="20">
    <location>
        <begin position="172"/>
        <end position="184"/>
    </location>
</feature>
<keyword evidence="12" id="KW-0238">DNA-binding</keyword>
<keyword evidence="19" id="KW-0175">Coiled coil</keyword>
<evidence type="ECO:0000256" key="13">
    <source>
        <dbReference type="ARBA" id="ARBA00023136"/>
    </source>
</evidence>
<keyword evidence="10" id="KW-1133">Transmembrane helix</keyword>
<gene>
    <name evidence="22" type="ORF">DNTS_003116</name>
</gene>
<keyword evidence="18" id="KW-0539">Nucleus</keyword>
<feature type="domain" description="BZIP" evidence="21">
    <location>
        <begin position="259"/>
        <end position="322"/>
    </location>
</feature>
<evidence type="ECO:0000256" key="12">
    <source>
        <dbReference type="ARBA" id="ARBA00023125"/>
    </source>
</evidence>
<keyword evidence="17" id="KW-0834">Unfolded protein response</keyword>
<dbReference type="OrthoDB" id="674948at2759"/>
<evidence type="ECO:0000256" key="16">
    <source>
        <dbReference type="ARBA" id="ARBA00023180"/>
    </source>
</evidence>
<evidence type="ECO:0000259" key="21">
    <source>
        <dbReference type="PROSITE" id="PS50217"/>
    </source>
</evidence>
<keyword evidence="11" id="KW-0805">Transcription regulation</keyword>
<dbReference type="GO" id="GO:0006986">
    <property type="term" value="P:response to unfolded protein"/>
    <property type="evidence" value="ECO:0007669"/>
    <property type="project" value="UniProtKB-KW"/>
</dbReference>
<feature type="coiled-coil region" evidence="19">
    <location>
        <begin position="284"/>
        <end position="325"/>
    </location>
</feature>
<dbReference type="GO" id="GO:0005789">
    <property type="term" value="C:endoplasmic reticulum membrane"/>
    <property type="evidence" value="ECO:0007669"/>
    <property type="project" value="UniProtKB-SubCell"/>
</dbReference>
<keyword evidence="9" id="KW-0735">Signal-anchor</keyword>
<dbReference type="GO" id="GO:0035497">
    <property type="term" value="F:cAMP response element binding"/>
    <property type="evidence" value="ECO:0007669"/>
    <property type="project" value="TreeGrafter"/>
</dbReference>
<organism evidence="22 23">
    <name type="scientific">Danionella cerebrum</name>
    <dbReference type="NCBI Taxonomy" id="2873325"/>
    <lineage>
        <taxon>Eukaryota</taxon>
        <taxon>Metazoa</taxon>
        <taxon>Chordata</taxon>
        <taxon>Craniata</taxon>
        <taxon>Vertebrata</taxon>
        <taxon>Euteleostomi</taxon>
        <taxon>Actinopterygii</taxon>
        <taxon>Neopterygii</taxon>
        <taxon>Teleostei</taxon>
        <taxon>Ostariophysi</taxon>
        <taxon>Cypriniformes</taxon>
        <taxon>Danionidae</taxon>
        <taxon>Danioninae</taxon>
        <taxon>Danionella</taxon>
    </lineage>
</organism>
<dbReference type="SMART" id="SM00338">
    <property type="entry name" value="BRLZ"/>
    <property type="match status" value="1"/>
</dbReference>
<feature type="non-terminal residue" evidence="22">
    <location>
        <position position="1"/>
    </location>
</feature>
<dbReference type="Proteomes" id="UP000316079">
    <property type="component" value="Unassembled WGS sequence"/>
</dbReference>
<keyword evidence="14" id="KW-0010">Activator</keyword>
<dbReference type="Pfam" id="PF00170">
    <property type="entry name" value="bZIP_1"/>
    <property type="match status" value="1"/>
</dbReference>
<evidence type="ECO:0000256" key="10">
    <source>
        <dbReference type="ARBA" id="ARBA00022989"/>
    </source>
</evidence>
<dbReference type="Gene3D" id="1.20.5.170">
    <property type="match status" value="1"/>
</dbReference>
<dbReference type="PROSITE" id="PS50217">
    <property type="entry name" value="BZIP"/>
    <property type="match status" value="1"/>
</dbReference>
<dbReference type="SUPFAM" id="SSF57959">
    <property type="entry name" value="Leucine zipper domain"/>
    <property type="match status" value="1"/>
</dbReference>
<keyword evidence="16" id="KW-0325">Glycoprotein</keyword>
<accession>A0A553N0E6</accession>
<name>A0A553N0E6_9TELE</name>
<dbReference type="InterPro" id="IPR004827">
    <property type="entry name" value="bZIP"/>
</dbReference>
<evidence type="ECO:0000256" key="9">
    <source>
        <dbReference type="ARBA" id="ARBA00022968"/>
    </source>
</evidence>
<dbReference type="PANTHER" id="PTHR46004">
    <property type="entry name" value="CYCLIC AMP RESPONSE ELEMENT-BINDING PROTEIN A"/>
    <property type="match status" value="1"/>
</dbReference>
<protein>
    <recommendedName>
        <fullName evidence="5">Cyclic AMP-responsive element-binding protein 3-like protein 2</fullName>
    </recommendedName>
</protein>
<keyword evidence="15" id="KW-0804">Transcription</keyword>
<evidence type="ECO:0000256" key="19">
    <source>
        <dbReference type="SAM" id="Coils"/>
    </source>
</evidence>
<comment type="caution">
    <text evidence="22">The sequence shown here is derived from an EMBL/GenBank/DDBJ whole genome shotgun (WGS) entry which is preliminary data.</text>
</comment>
<evidence type="ECO:0000256" key="15">
    <source>
        <dbReference type="ARBA" id="ARBA00023163"/>
    </source>
</evidence>
<dbReference type="AlphaFoldDB" id="A0A553N0E6"/>
<keyword evidence="7" id="KW-0812">Transmembrane</keyword>
<dbReference type="InterPro" id="IPR046347">
    <property type="entry name" value="bZIP_sf"/>
</dbReference>
<feature type="region of interest" description="Disordered" evidence="20">
    <location>
        <begin position="22"/>
        <end position="91"/>
    </location>
</feature>
<dbReference type="STRING" id="623744.A0A553N0E6"/>
<comment type="subunit">
    <text evidence="4">Binds DNA as a dimer.</text>
</comment>
<evidence type="ECO:0000256" key="7">
    <source>
        <dbReference type="ARBA" id="ARBA00022692"/>
    </source>
</evidence>
<reference evidence="22 23" key="1">
    <citation type="journal article" date="2019" name="Sci. Data">
        <title>Hybrid genome assembly and annotation of Danionella translucida.</title>
        <authorList>
            <person name="Kadobianskyi M."/>
            <person name="Schulze L."/>
            <person name="Schuelke M."/>
            <person name="Judkewitz B."/>
        </authorList>
    </citation>
    <scope>NUCLEOTIDE SEQUENCE [LARGE SCALE GENOMIC DNA]</scope>
    <source>
        <strain evidence="22 23">Bolton</strain>
    </source>
</reference>
<keyword evidence="23" id="KW-1185">Reference proteome</keyword>
<comment type="subcellular location">
    <subcellularLocation>
        <location evidence="2">Endoplasmic reticulum membrane</location>
        <topology evidence="2">Single-pass type II membrane protein</topology>
    </subcellularLocation>
    <subcellularLocation>
        <location evidence="1">Nucleus</location>
    </subcellularLocation>
</comment>
<dbReference type="FunFam" id="1.20.5.170:FF:000054">
    <property type="entry name" value="Cyclic AMP-responsive element-binding protein 3-like 2"/>
    <property type="match status" value="1"/>
</dbReference>
<evidence type="ECO:0000256" key="4">
    <source>
        <dbReference type="ARBA" id="ARBA00011195"/>
    </source>
</evidence>
<dbReference type="GO" id="GO:0005634">
    <property type="term" value="C:nucleus"/>
    <property type="evidence" value="ECO:0007669"/>
    <property type="project" value="UniProtKB-SubCell"/>
</dbReference>
<evidence type="ECO:0000256" key="8">
    <source>
        <dbReference type="ARBA" id="ARBA00022824"/>
    </source>
</evidence>
<evidence type="ECO:0000256" key="14">
    <source>
        <dbReference type="ARBA" id="ARBA00023159"/>
    </source>
</evidence>
<dbReference type="PANTHER" id="PTHR46004:SF2">
    <property type="entry name" value="CYCLIC AMP-RESPONSIVE ELEMENT-BINDING PROTEIN 3-LIKE PROTEIN 2"/>
    <property type="match status" value="1"/>
</dbReference>